<dbReference type="EMBL" id="JRPR02000009">
    <property type="protein sequence ID" value="TLD95391.1"/>
    <property type="molecule type" value="Genomic_DNA"/>
</dbReference>
<protein>
    <submittedName>
        <fullName evidence="1">Uncharacterized protein</fullName>
    </submittedName>
</protein>
<dbReference type="AlphaFoldDB" id="A0A4U8T739"/>
<dbReference type="Proteomes" id="UP000029733">
    <property type="component" value="Unassembled WGS sequence"/>
</dbReference>
<comment type="caution">
    <text evidence="1">The sequence shown here is derived from an EMBL/GenBank/DDBJ whole genome shotgun (WGS) entry which is preliminary data.</text>
</comment>
<evidence type="ECO:0000313" key="2">
    <source>
        <dbReference type="Proteomes" id="UP000029733"/>
    </source>
</evidence>
<reference evidence="1 2" key="1">
    <citation type="journal article" date="2014" name="Genome Announc.">
        <title>Draft genome sequences of eight enterohepatic helicobacter species isolated from both laboratory and wild rodents.</title>
        <authorList>
            <person name="Sheh A."/>
            <person name="Shen Z."/>
            <person name="Fox J.G."/>
        </authorList>
    </citation>
    <scope>NUCLEOTIDE SEQUENCE [LARGE SCALE GENOMIC DNA]</scope>
    <source>
        <strain evidence="1 2">MIT 09-6949</strain>
    </source>
</reference>
<dbReference type="RefSeq" id="WP_034354059.1">
    <property type="nucleotide sequence ID" value="NZ_JRPR02000009.1"/>
</dbReference>
<keyword evidence="2" id="KW-1185">Reference proteome</keyword>
<sequence length="187" mass="21537">MTILLNKAQTQEAIMLINRLKHLYEERSEIDVQKLDRDSILKEEMAKACNIVDKNGQPQPSKVKLPLVMALFDELYLDKTNKKEDEYATMETYRLALEERISKEIINSSLAVIESLNENNAYIKEVIKEAKSLDKETLEAIKYLAKVHYKKRLDSKMAELGIDIKPPKDNAALIELAQALNEFINKQ</sequence>
<name>A0A4U8T739_9HELI</name>
<dbReference type="STRING" id="1677920.LS71_04180"/>
<accession>A0A4U8T739</accession>
<organism evidence="1 2">
    <name type="scientific">Helicobacter jaachi</name>
    <dbReference type="NCBI Taxonomy" id="1677920"/>
    <lineage>
        <taxon>Bacteria</taxon>
        <taxon>Pseudomonadati</taxon>
        <taxon>Campylobacterota</taxon>
        <taxon>Epsilonproteobacteria</taxon>
        <taxon>Campylobacterales</taxon>
        <taxon>Helicobacteraceae</taxon>
        <taxon>Helicobacter</taxon>
    </lineage>
</organism>
<dbReference type="OrthoDB" id="5325987at2"/>
<gene>
    <name evidence="1" type="ORF">LS71_008265</name>
</gene>
<proteinExistence type="predicted"/>
<evidence type="ECO:0000313" key="1">
    <source>
        <dbReference type="EMBL" id="TLD95391.1"/>
    </source>
</evidence>